<evidence type="ECO:0000313" key="3">
    <source>
        <dbReference type="Proteomes" id="UP000192359"/>
    </source>
</evidence>
<feature type="transmembrane region" description="Helical" evidence="1">
    <location>
        <begin position="69"/>
        <end position="90"/>
    </location>
</feature>
<comment type="caution">
    <text evidence="2">The sequence shown here is derived from an EMBL/GenBank/DDBJ whole genome shotgun (WGS) entry which is preliminary data.</text>
</comment>
<protein>
    <recommendedName>
        <fullName evidence="4">Alkaline shock response membrane anchor protein AmaP</fullName>
    </recommendedName>
</protein>
<keyword evidence="1" id="KW-0472">Membrane</keyword>
<reference evidence="2 3" key="1">
    <citation type="submission" date="2016-05" db="EMBL/GenBank/DDBJ databases">
        <title>Draft genome sequence of a porcine commensal Rothia nasimurium.</title>
        <authorList>
            <person name="Gaiser R.A."/>
            <person name="Van Baarlen P."/>
            <person name="Wells J.M."/>
        </authorList>
    </citation>
    <scope>NUCLEOTIDE SEQUENCE [LARGE SCALE GENOMIC DNA]</scope>
    <source>
        <strain evidence="2 3">PT-32</strain>
    </source>
</reference>
<proteinExistence type="predicted"/>
<dbReference type="AlphaFoldDB" id="A0A1Y1RQJ5"/>
<sequence length="205" mass="21857">MGSTPRALNRVFLGAAGVVLLALGAGALALLFLPQARQAWETHLVPLEAEARQALASATVDTASGQTSLFTVALLALMLLAVAALLWLMLKQRARRVSSLVTQQDPQGEGSTTLSHSFIKEAVSQAFESHPDLLAVTVTSLAVKKTPGVQVKLEVRQGASLVQLQELTARIAQGLDRLLGYQVPLLVRATGGLRATLHQDEQRVR</sequence>
<dbReference type="EMBL" id="LXWF01000033">
    <property type="protein sequence ID" value="ORC17447.1"/>
    <property type="molecule type" value="Genomic_DNA"/>
</dbReference>
<accession>A0A1Y1RQJ5</accession>
<keyword evidence="1" id="KW-0812">Transmembrane</keyword>
<feature type="transmembrane region" description="Helical" evidence="1">
    <location>
        <begin position="12"/>
        <end position="33"/>
    </location>
</feature>
<evidence type="ECO:0000256" key="1">
    <source>
        <dbReference type="SAM" id="Phobius"/>
    </source>
</evidence>
<keyword evidence="1" id="KW-1133">Transmembrane helix</keyword>
<evidence type="ECO:0008006" key="4">
    <source>
        <dbReference type="Google" id="ProtNLM"/>
    </source>
</evidence>
<dbReference type="OrthoDB" id="5123397at2"/>
<gene>
    <name evidence="2" type="ORF">A7979_03360</name>
</gene>
<dbReference type="RefSeq" id="WP_083091933.1">
    <property type="nucleotide sequence ID" value="NZ_LXWF01000033.1"/>
</dbReference>
<keyword evidence="3" id="KW-1185">Reference proteome</keyword>
<organism evidence="2 3">
    <name type="scientific">Rothia nasimurium</name>
    <dbReference type="NCBI Taxonomy" id="85336"/>
    <lineage>
        <taxon>Bacteria</taxon>
        <taxon>Bacillati</taxon>
        <taxon>Actinomycetota</taxon>
        <taxon>Actinomycetes</taxon>
        <taxon>Micrococcales</taxon>
        <taxon>Micrococcaceae</taxon>
        <taxon>Rothia</taxon>
    </lineage>
</organism>
<dbReference type="Proteomes" id="UP000192359">
    <property type="component" value="Unassembled WGS sequence"/>
</dbReference>
<name>A0A1Y1RQJ5_9MICC</name>
<evidence type="ECO:0000313" key="2">
    <source>
        <dbReference type="EMBL" id="ORC17447.1"/>
    </source>
</evidence>